<reference evidence="2 3" key="1">
    <citation type="submission" date="2020-04" db="EMBL/GenBank/DDBJ databases">
        <title>Plant Genome Project.</title>
        <authorList>
            <person name="Zhang R.-G."/>
        </authorList>
    </citation>
    <scope>NUCLEOTIDE SEQUENCE [LARGE SCALE GENOMIC DNA]</scope>
    <source>
        <strain evidence="2">YNK0</strain>
        <tissue evidence="2">Leaf</tissue>
    </source>
</reference>
<feature type="compositionally biased region" description="Gly residues" evidence="1">
    <location>
        <begin position="58"/>
        <end position="72"/>
    </location>
</feature>
<dbReference type="OMA" id="ESYLMTN"/>
<feature type="region of interest" description="Disordered" evidence="1">
    <location>
        <begin position="30"/>
        <end position="89"/>
    </location>
</feature>
<dbReference type="GO" id="GO:0005634">
    <property type="term" value="C:nucleus"/>
    <property type="evidence" value="ECO:0007669"/>
    <property type="project" value="TreeGrafter"/>
</dbReference>
<dbReference type="AlphaFoldDB" id="A0A834YX66"/>
<evidence type="ECO:0000256" key="1">
    <source>
        <dbReference type="SAM" id="MobiDB-lite"/>
    </source>
</evidence>
<gene>
    <name evidence="2" type="ORF">HHK36_019862</name>
</gene>
<organism evidence="2 3">
    <name type="scientific">Tetracentron sinense</name>
    <name type="common">Spur-leaf</name>
    <dbReference type="NCBI Taxonomy" id="13715"/>
    <lineage>
        <taxon>Eukaryota</taxon>
        <taxon>Viridiplantae</taxon>
        <taxon>Streptophyta</taxon>
        <taxon>Embryophyta</taxon>
        <taxon>Tracheophyta</taxon>
        <taxon>Spermatophyta</taxon>
        <taxon>Magnoliopsida</taxon>
        <taxon>Trochodendrales</taxon>
        <taxon>Trochodendraceae</taxon>
        <taxon>Tetracentron</taxon>
    </lineage>
</organism>
<protein>
    <submittedName>
        <fullName evidence="2">Uncharacterized protein</fullName>
    </submittedName>
</protein>
<dbReference type="PANTHER" id="PTHR33432:SF27">
    <property type="entry name" value="PROTEIN EMSY-LIKE 3"/>
    <property type="match status" value="1"/>
</dbReference>
<evidence type="ECO:0000313" key="3">
    <source>
        <dbReference type="Proteomes" id="UP000655225"/>
    </source>
</evidence>
<sequence>MLMVDFDFGGLNLHLQSYPFSSDGNISPEDIRWEGEDPGFSRREGRAGPGRGFKKSVGRGGGVPGAGRGRGATKGQSKKDFLPSQNGIGKKASNDIEILHIETLIKDVERVFGASHPDPLEVEKAKKALKEHEQALVDAIARLADASDGESDDGRSMDRERGWKNRKYGGNQHTADFEDDIAGEGRGDGSMAKWPGTVESYLMTNKMVMTSDFGGR</sequence>
<name>A0A834YX66_TETSI</name>
<dbReference type="GO" id="GO:0050832">
    <property type="term" value="P:defense response to fungus"/>
    <property type="evidence" value="ECO:0007669"/>
    <property type="project" value="InterPro"/>
</dbReference>
<comment type="caution">
    <text evidence="2">The sequence shown here is derived from an EMBL/GenBank/DDBJ whole genome shotgun (WGS) entry which is preliminary data.</text>
</comment>
<dbReference type="Proteomes" id="UP000655225">
    <property type="component" value="Unassembled WGS sequence"/>
</dbReference>
<accession>A0A834YX66</accession>
<feature type="compositionally biased region" description="Basic and acidic residues" evidence="1">
    <location>
        <begin position="30"/>
        <end position="46"/>
    </location>
</feature>
<dbReference type="EMBL" id="JABCRI010000013">
    <property type="protein sequence ID" value="KAF8395907.1"/>
    <property type="molecule type" value="Genomic_DNA"/>
</dbReference>
<dbReference type="PANTHER" id="PTHR33432">
    <property type="entry name" value="PROTEIN EMSY-LIKE 4"/>
    <property type="match status" value="1"/>
</dbReference>
<keyword evidence="3" id="KW-1185">Reference proteome</keyword>
<proteinExistence type="predicted"/>
<dbReference type="InterPro" id="IPR033485">
    <property type="entry name" value="EMSY-LIKE_plant"/>
</dbReference>
<evidence type="ECO:0000313" key="2">
    <source>
        <dbReference type="EMBL" id="KAF8395907.1"/>
    </source>
</evidence>
<dbReference type="OrthoDB" id="1741841at2759"/>
<feature type="compositionally biased region" description="Basic and acidic residues" evidence="1">
    <location>
        <begin position="152"/>
        <end position="163"/>
    </location>
</feature>
<feature type="region of interest" description="Disordered" evidence="1">
    <location>
        <begin position="146"/>
        <end position="194"/>
    </location>
</feature>